<feature type="transmembrane region" description="Helical" evidence="8">
    <location>
        <begin position="368"/>
        <end position="390"/>
    </location>
</feature>
<evidence type="ECO:0000313" key="10">
    <source>
        <dbReference type="Proteomes" id="UP000075809"/>
    </source>
</evidence>
<feature type="transmembrane region" description="Helical" evidence="8">
    <location>
        <begin position="21"/>
        <end position="40"/>
    </location>
</feature>
<dbReference type="STRING" id="64791.A0A151X7A0"/>
<keyword evidence="5 8" id="KW-0472">Membrane</keyword>
<name>A0A151X7A0_9HYME</name>
<dbReference type="GO" id="GO:0007635">
    <property type="term" value="P:chemosensory behavior"/>
    <property type="evidence" value="ECO:0007669"/>
    <property type="project" value="TreeGrafter"/>
</dbReference>
<sequence>FQKRIKSKMQKKWRLFYATDFQTLMYPCFTFCRILGLFPYKINNLTFETSKPYYILSITVTCVLHVLNLIILKYNKNFTKMSFETATMSLENYCFSIMITLLTIVTLVMSNSRMRLLQIIMEISSKLSPKSYQKLSRLIHTKDIFGSFYIIGLISTCFYNLSFDIIYTIYSMYTVQLIFQMDMLYMNCVCVLKTCFEDINNNLQHMQELIVNSEPHVPMLSYYKQRNPFLIAKLKILKKQYMMISNTVQMLNTIFSVQLLASMIITFCQISLNLYVYLIQWHDGLVINLNGQVGKLFLSTTIYYIIKLVLIVWACETGKNQAQEIRITIHDVLNRAKDEQIKDELQSFSLQILHCKNIFSAKGFNIDATFLAAMMGTITTYTLIFLQFLITSHSCDEKSTINVT</sequence>
<keyword evidence="2 8" id="KW-1003">Cell membrane</keyword>
<keyword evidence="3 8" id="KW-0812">Transmembrane</keyword>
<dbReference type="PANTHER" id="PTHR21143:SF133">
    <property type="entry name" value="GUSTATORY AND PHEROMONE RECEPTOR 32A-RELATED"/>
    <property type="match status" value="1"/>
</dbReference>
<comment type="similarity">
    <text evidence="8">Belongs to the insect chemoreceptor superfamily. Gustatory receptor (GR) family.</text>
</comment>
<reference evidence="9 10" key="1">
    <citation type="submission" date="2015-09" db="EMBL/GenBank/DDBJ databases">
        <title>Trachymyrmex zeteki WGS genome.</title>
        <authorList>
            <person name="Nygaard S."/>
            <person name="Hu H."/>
            <person name="Boomsma J."/>
            <person name="Zhang G."/>
        </authorList>
    </citation>
    <scope>NUCLEOTIDE SEQUENCE [LARGE SCALE GENOMIC DNA]</scope>
    <source>
        <strain evidence="9">Tzet28-1</strain>
        <tissue evidence="9">Whole body</tissue>
    </source>
</reference>
<feature type="transmembrane region" description="Helical" evidence="8">
    <location>
        <begin position="250"/>
        <end position="276"/>
    </location>
</feature>
<dbReference type="Pfam" id="PF08395">
    <property type="entry name" value="7tm_7"/>
    <property type="match status" value="1"/>
</dbReference>
<comment type="subcellular location">
    <subcellularLocation>
        <location evidence="1 8">Cell membrane</location>
        <topology evidence="1 8">Multi-pass membrane protein</topology>
    </subcellularLocation>
</comment>
<keyword evidence="4 8" id="KW-1133">Transmembrane helix</keyword>
<gene>
    <name evidence="9" type="ORF">ALC60_04802</name>
</gene>
<feature type="transmembrane region" description="Helical" evidence="8">
    <location>
        <begin position="148"/>
        <end position="173"/>
    </location>
</feature>
<evidence type="ECO:0000256" key="5">
    <source>
        <dbReference type="ARBA" id="ARBA00023136"/>
    </source>
</evidence>
<proteinExistence type="inferred from homology"/>
<feature type="non-terminal residue" evidence="9">
    <location>
        <position position="1"/>
    </location>
</feature>
<feature type="transmembrane region" description="Helical" evidence="8">
    <location>
        <begin position="296"/>
        <end position="315"/>
    </location>
</feature>
<keyword evidence="10" id="KW-1185">Reference proteome</keyword>
<dbReference type="GO" id="GO:0030424">
    <property type="term" value="C:axon"/>
    <property type="evidence" value="ECO:0007669"/>
    <property type="project" value="TreeGrafter"/>
</dbReference>
<feature type="transmembrane region" description="Helical" evidence="8">
    <location>
        <begin position="93"/>
        <end position="112"/>
    </location>
</feature>
<dbReference type="GO" id="GO:0043025">
    <property type="term" value="C:neuronal cell body"/>
    <property type="evidence" value="ECO:0007669"/>
    <property type="project" value="TreeGrafter"/>
</dbReference>
<organism evidence="9 10">
    <name type="scientific">Mycetomoellerius zeteki</name>
    <dbReference type="NCBI Taxonomy" id="64791"/>
    <lineage>
        <taxon>Eukaryota</taxon>
        <taxon>Metazoa</taxon>
        <taxon>Ecdysozoa</taxon>
        <taxon>Arthropoda</taxon>
        <taxon>Hexapoda</taxon>
        <taxon>Insecta</taxon>
        <taxon>Pterygota</taxon>
        <taxon>Neoptera</taxon>
        <taxon>Endopterygota</taxon>
        <taxon>Hymenoptera</taxon>
        <taxon>Apocrita</taxon>
        <taxon>Aculeata</taxon>
        <taxon>Formicoidea</taxon>
        <taxon>Formicidae</taxon>
        <taxon>Myrmicinae</taxon>
        <taxon>Mycetomoellerius</taxon>
    </lineage>
</organism>
<evidence type="ECO:0000256" key="4">
    <source>
        <dbReference type="ARBA" id="ARBA00022989"/>
    </source>
</evidence>
<dbReference type="GO" id="GO:0005886">
    <property type="term" value="C:plasma membrane"/>
    <property type="evidence" value="ECO:0007669"/>
    <property type="project" value="UniProtKB-SubCell"/>
</dbReference>
<keyword evidence="6 8" id="KW-0675">Receptor</keyword>
<evidence type="ECO:0000256" key="1">
    <source>
        <dbReference type="ARBA" id="ARBA00004651"/>
    </source>
</evidence>
<evidence type="ECO:0000256" key="6">
    <source>
        <dbReference type="ARBA" id="ARBA00023170"/>
    </source>
</evidence>
<dbReference type="GO" id="GO:0030425">
    <property type="term" value="C:dendrite"/>
    <property type="evidence" value="ECO:0007669"/>
    <property type="project" value="TreeGrafter"/>
</dbReference>
<keyword evidence="7 8" id="KW-0807">Transducer</keyword>
<dbReference type="AlphaFoldDB" id="A0A151X7A0"/>
<dbReference type="GO" id="GO:0008049">
    <property type="term" value="P:male courtship behavior"/>
    <property type="evidence" value="ECO:0007669"/>
    <property type="project" value="TreeGrafter"/>
</dbReference>
<evidence type="ECO:0000313" key="9">
    <source>
        <dbReference type="EMBL" id="KYQ56190.1"/>
    </source>
</evidence>
<dbReference type="PANTHER" id="PTHR21143">
    <property type="entry name" value="INVERTEBRATE GUSTATORY RECEPTOR"/>
    <property type="match status" value="1"/>
</dbReference>
<accession>A0A151X7A0</accession>
<dbReference type="GO" id="GO:0050909">
    <property type="term" value="P:sensory perception of taste"/>
    <property type="evidence" value="ECO:0007669"/>
    <property type="project" value="InterPro"/>
</dbReference>
<comment type="function">
    <text evidence="8">Gustatory receptor which mediates acceptance or avoidance behavior, depending on its substrates.</text>
</comment>
<evidence type="ECO:0000256" key="2">
    <source>
        <dbReference type="ARBA" id="ARBA00022475"/>
    </source>
</evidence>
<dbReference type="EMBL" id="KQ982450">
    <property type="protein sequence ID" value="KYQ56190.1"/>
    <property type="molecule type" value="Genomic_DNA"/>
</dbReference>
<dbReference type="GO" id="GO:0007165">
    <property type="term" value="P:signal transduction"/>
    <property type="evidence" value="ECO:0007669"/>
    <property type="project" value="UniProtKB-KW"/>
</dbReference>
<evidence type="ECO:0000256" key="8">
    <source>
        <dbReference type="RuleBase" id="RU363108"/>
    </source>
</evidence>
<dbReference type="InterPro" id="IPR013604">
    <property type="entry name" value="7TM_chemorcpt"/>
</dbReference>
<evidence type="ECO:0000256" key="3">
    <source>
        <dbReference type="ARBA" id="ARBA00022692"/>
    </source>
</evidence>
<evidence type="ECO:0000256" key="7">
    <source>
        <dbReference type="ARBA" id="ARBA00023224"/>
    </source>
</evidence>
<feature type="transmembrane region" description="Helical" evidence="8">
    <location>
        <begin position="52"/>
        <end position="72"/>
    </location>
</feature>
<dbReference type="Proteomes" id="UP000075809">
    <property type="component" value="Unassembled WGS sequence"/>
</dbReference>
<protein>
    <recommendedName>
        <fullName evidence="8">Gustatory receptor</fullName>
    </recommendedName>
</protein>